<dbReference type="Proteomes" id="UP001431209">
    <property type="component" value="Unassembled WGS sequence"/>
</dbReference>
<keyword evidence="3" id="KW-1185">Reference proteome</keyword>
<feature type="domain" description="DUF676" evidence="1">
    <location>
        <begin position="132"/>
        <end position="341"/>
    </location>
</feature>
<dbReference type="InterPro" id="IPR029058">
    <property type="entry name" value="AB_hydrolase_fold"/>
</dbReference>
<dbReference type="PANTHER" id="PTHR12482">
    <property type="entry name" value="LIPASE ROG1-RELATED-RELATED"/>
    <property type="match status" value="1"/>
</dbReference>
<name>A0AAW2Z8J4_9EUKA</name>
<comment type="caution">
    <text evidence="2">The sequence shown here is derived from an EMBL/GenBank/DDBJ whole genome shotgun (WGS) entry which is preliminary data.</text>
</comment>
<dbReference type="EMBL" id="JAOPGA020001124">
    <property type="protein sequence ID" value="KAL0485265.1"/>
    <property type="molecule type" value="Genomic_DNA"/>
</dbReference>
<gene>
    <name evidence="2" type="ORF">AKO1_011689</name>
</gene>
<dbReference type="InterPro" id="IPR044294">
    <property type="entry name" value="Lipase-like"/>
</dbReference>
<protein>
    <submittedName>
        <fullName evidence="2">Lipase</fullName>
    </submittedName>
</protein>
<accession>A0AAW2Z8J4</accession>
<dbReference type="Pfam" id="PF05057">
    <property type="entry name" value="DUF676"/>
    <property type="match status" value="1"/>
</dbReference>
<dbReference type="SUPFAM" id="SSF53474">
    <property type="entry name" value="alpha/beta-Hydrolases"/>
    <property type="match status" value="1"/>
</dbReference>
<organism evidence="2 3">
    <name type="scientific">Acrasis kona</name>
    <dbReference type="NCBI Taxonomy" id="1008807"/>
    <lineage>
        <taxon>Eukaryota</taxon>
        <taxon>Discoba</taxon>
        <taxon>Heterolobosea</taxon>
        <taxon>Tetramitia</taxon>
        <taxon>Eutetramitia</taxon>
        <taxon>Acrasidae</taxon>
        <taxon>Acrasis</taxon>
    </lineage>
</organism>
<evidence type="ECO:0000259" key="1">
    <source>
        <dbReference type="Pfam" id="PF05057"/>
    </source>
</evidence>
<reference evidence="2 3" key="1">
    <citation type="submission" date="2024-03" db="EMBL/GenBank/DDBJ databases">
        <title>The Acrasis kona genome and developmental transcriptomes reveal deep origins of eukaryotic multicellular pathways.</title>
        <authorList>
            <person name="Sheikh S."/>
            <person name="Fu C.-J."/>
            <person name="Brown M.W."/>
            <person name="Baldauf S.L."/>
        </authorList>
    </citation>
    <scope>NUCLEOTIDE SEQUENCE [LARGE SCALE GENOMIC DNA]</scope>
    <source>
        <strain evidence="2 3">ATCC MYA-3509</strain>
    </source>
</reference>
<dbReference type="Gene3D" id="3.40.50.1820">
    <property type="entry name" value="alpha/beta hydrolase"/>
    <property type="match status" value="1"/>
</dbReference>
<sequence length="488" mass="54695">MVLEHQQIASKNTQITIKDGTGNLKETFNAPCAGIFRLNASISGWYTNGADVSISYNNNKETTSIALTRVMSRSNFVDLQIQFPCAIEVTVSCTVETNIDLTLTQLKKSQVQVLDDILTEHTTNDKNEARTRQKHLVVLCHGNHGSAPDMYEIGETMRSTFNESKFFQNESHEFFAFYPTCNQFMKTHDGIKVCSSRLVEQFKTFVNNYFEADDKILLSMVGHSLGGLFLRCSIPHILNDPQLGEMLIPVSLMTISSPNLGARKATGGNVISSTIKYGSDIYMNYLLGQTGKELCLTDDEKKPLLLRMSRPESKYINALSKFKSITAAGAIEYDIMVPHASALISSHTKFETSVFGPEGFKIASLSGFGQDKEHVSLFEGVTQDEFYDPMLEEEKEDGEFIRDSLGQIETLHAILKNLQQLKWRRISLGFTLENSRQAMRVHDMTIDKVTKLYTYMDAGTVKASSSCVSVLSRVILIDHYKECVAIRK</sequence>
<evidence type="ECO:0000313" key="2">
    <source>
        <dbReference type="EMBL" id="KAL0485265.1"/>
    </source>
</evidence>
<dbReference type="InterPro" id="IPR007751">
    <property type="entry name" value="DUF676_lipase-like"/>
</dbReference>
<dbReference type="PANTHER" id="PTHR12482:SF62">
    <property type="entry name" value="LIPASE ROG1-RELATED"/>
    <property type="match status" value="1"/>
</dbReference>
<dbReference type="AlphaFoldDB" id="A0AAW2Z8J4"/>
<evidence type="ECO:0000313" key="3">
    <source>
        <dbReference type="Proteomes" id="UP001431209"/>
    </source>
</evidence>
<proteinExistence type="predicted"/>